<dbReference type="Proteomes" id="UP001230426">
    <property type="component" value="Unassembled WGS sequence"/>
</dbReference>
<evidence type="ECO:0000313" key="2">
    <source>
        <dbReference type="Proteomes" id="UP001230426"/>
    </source>
</evidence>
<gene>
    <name evidence="1" type="ORF">J2S55_009669</name>
</gene>
<dbReference type="EMBL" id="JAUSRB010000004">
    <property type="protein sequence ID" value="MDP9870331.1"/>
    <property type="molecule type" value="Genomic_DNA"/>
</dbReference>
<protein>
    <submittedName>
        <fullName evidence="1">Uncharacterized protein</fullName>
    </submittedName>
</protein>
<accession>A0ABT9RM12</accession>
<sequence>MSASSRKSPRDATGRAAVELAELHAEEIAANASRISTMTPPTVVDYGDDELELSDTVEVSAATKRLRVNTDLENITIGQGTDYTFLRGQTYTVPINVWNRLEEIGFVYH</sequence>
<keyword evidence="2" id="KW-1185">Reference proteome</keyword>
<dbReference type="RefSeq" id="WP_306876194.1">
    <property type="nucleotide sequence ID" value="NZ_JAUSRB010000004.1"/>
</dbReference>
<proteinExistence type="predicted"/>
<name>A0ABT9RM12_9ACTN</name>
<reference evidence="1 2" key="1">
    <citation type="submission" date="2023-07" db="EMBL/GenBank/DDBJ databases">
        <title>Sequencing the genomes of 1000 actinobacteria strains.</title>
        <authorList>
            <person name="Klenk H.-P."/>
        </authorList>
    </citation>
    <scope>NUCLEOTIDE SEQUENCE [LARGE SCALE GENOMIC DNA]</scope>
    <source>
        <strain evidence="1 2">DSM 44109</strain>
    </source>
</reference>
<comment type="caution">
    <text evidence="1">The sequence shown here is derived from an EMBL/GenBank/DDBJ whole genome shotgun (WGS) entry which is preliminary data.</text>
</comment>
<evidence type="ECO:0000313" key="1">
    <source>
        <dbReference type="EMBL" id="MDP9870331.1"/>
    </source>
</evidence>
<organism evidence="1 2">
    <name type="scientific">Streptosporangium brasiliense</name>
    <dbReference type="NCBI Taxonomy" id="47480"/>
    <lineage>
        <taxon>Bacteria</taxon>
        <taxon>Bacillati</taxon>
        <taxon>Actinomycetota</taxon>
        <taxon>Actinomycetes</taxon>
        <taxon>Streptosporangiales</taxon>
        <taxon>Streptosporangiaceae</taxon>
        <taxon>Streptosporangium</taxon>
    </lineage>
</organism>